<reference evidence="5" key="1">
    <citation type="journal article" date="2017" name="Nat. Commun.">
        <title>The asparagus genome sheds light on the origin and evolution of a young Y chromosome.</title>
        <authorList>
            <person name="Harkess A."/>
            <person name="Zhou J."/>
            <person name="Xu C."/>
            <person name="Bowers J.E."/>
            <person name="Van der Hulst R."/>
            <person name="Ayyampalayam S."/>
            <person name="Mercati F."/>
            <person name="Riccardi P."/>
            <person name="McKain M.R."/>
            <person name="Kakrana A."/>
            <person name="Tang H."/>
            <person name="Ray J."/>
            <person name="Groenendijk J."/>
            <person name="Arikit S."/>
            <person name="Mathioni S.M."/>
            <person name="Nakano M."/>
            <person name="Shan H."/>
            <person name="Telgmann-Rauber A."/>
            <person name="Kanno A."/>
            <person name="Yue Z."/>
            <person name="Chen H."/>
            <person name="Li W."/>
            <person name="Chen Y."/>
            <person name="Xu X."/>
            <person name="Zhang Y."/>
            <person name="Luo S."/>
            <person name="Chen H."/>
            <person name="Gao J."/>
            <person name="Mao Z."/>
            <person name="Pires J.C."/>
            <person name="Luo M."/>
            <person name="Kudrna D."/>
            <person name="Wing R.A."/>
            <person name="Meyers B.C."/>
            <person name="Yi K."/>
            <person name="Kong H."/>
            <person name="Lavrijsen P."/>
            <person name="Sunseri F."/>
            <person name="Falavigna A."/>
            <person name="Ye Y."/>
            <person name="Leebens-Mack J.H."/>
            <person name="Chen G."/>
        </authorList>
    </citation>
    <scope>NUCLEOTIDE SEQUENCE [LARGE SCALE GENOMIC DNA]</scope>
    <source>
        <strain evidence="5">cv. DH0086</strain>
    </source>
</reference>
<keyword evidence="1" id="KW-0862">Zinc</keyword>
<feature type="compositionally biased region" description="Low complexity" evidence="2">
    <location>
        <begin position="22"/>
        <end position="38"/>
    </location>
</feature>
<dbReference type="SMART" id="SM00343">
    <property type="entry name" value="ZnF_C2HC"/>
    <property type="match status" value="1"/>
</dbReference>
<dbReference type="EMBL" id="CM007390">
    <property type="protein sequence ID" value="ONK57268.1"/>
    <property type="molecule type" value="Genomic_DNA"/>
</dbReference>
<feature type="region of interest" description="Disordered" evidence="2">
    <location>
        <begin position="1"/>
        <end position="53"/>
    </location>
</feature>
<feature type="compositionally biased region" description="Basic and acidic residues" evidence="2">
    <location>
        <begin position="101"/>
        <end position="117"/>
    </location>
</feature>
<evidence type="ECO:0000256" key="2">
    <source>
        <dbReference type="SAM" id="MobiDB-lite"/>
    </source>
</evidence>
<organism evidence="4 5">
    <name type="scientific">Asparagus officinalis</name>
    <name type="common">Garden asparagus</name>
    <dbReference type="NCBI Taxonomy" id="4686"/>
    <lineage>
        <taxon>Eukaryota</taxon>
        <taxon>Viridiplantae</taxon>
        <taxon>Streptophyta</taxon>
        <taxon>Embryophyta</taxon>
        <taxon>Tracheophyta</taxon>
        <taxon>Spermatophyta</taxon>
        <taxon>Magnoliopsida</taxon>
        <taxon>Liliopsida</taxon>
        <taxon>Asparagales</taxon>
        <taxon>Asparagaceae</taxon>
        <taxon>Asparagoideae</taxon>
        <taxon>Asparagus</taxon>
    </lineage>
</organism>
<keyword evidence="5" id="KW-1185">Reference proteome</keyword>
<name>A0A5P1E418_ASPOF</name>
<feature type="compositionally biased region" description="Basic and acidic residues" evidence="2">
    <location>
        <begin position="1"/>
        <end position="10"/>
    </location>
</feature>
<proteinExistence type="predicted"/>
<evidence type="ECO:0000256" key="1">
    <source>
        <dbReference type="PROSITE-ProRule" id="PRU00047"/>
    </source>
</evidence>
<feature type="domain" description="CCHC-type" evidence="3">
    <location>
        <begin position="54"/>
        <end position="69"/>
    </location>
</feature>
<gene>
    <name evidence="4" type="ORF">A4U43_C10F18330</name>
</gene>
<feature type="compositionally biased region" description="Basic residues" evidence="2">
    <location>
        <begin position="118"/>
        <end position="135"/>
    </location>
</feature>
<feature type="compositionally biased region" description="Basic and acidic residues" evidence="2">
    <location>
        <begin position="39"/>
        <end position="51"/>
    </location>
</feature>
<accession>A0A5P1E418</accession>
<dbReference type="PROSITE" id="PS50158">
    <property type="entry name" value="ZF_CCHC"/>
    <property type="match status" value="1"/>
</dbReference>
<protein>
    <recommendedName>
        <fullName evidence="3">CCHC-type domain-containing protein</fullName>
    </recommendedName>
</protein>
<dbReference type="GO" id="GO:0003676">
    <property type="term" value="F:nucleic acid binding"/>
    <property type="evidence" value="ECO:0007669"/>
    <property type="project" value="InterPro"/>
</dbReference>
<dbReference type="GO" id="GO:0008270">
    <property type="term" value="F:zinc ion binding"/>
    <property type="evidence" value="ECO:0007669"/>
    <property type="project" value="UniProtKB-KW"/>
</dbReference>
<evidence type="ECO:0000259" key="3">
    <source>
        <dbReference type="PROSITE" id="PS50158"/>
    </source>
</evidence>
<dbReference type="AlphaFoldDB" id="A0A5P1E418"/>
<dbReference type="InterPro" id="IPR001878">
    <property type="entry name" value="Znf_CCHC"/>
</dbReference>
<feature type="region of interest" description="Disordered" evidence="2">
    <location>
        <begin position="71"/>
        <end position="135"/>
    </location>
</feature>
<dbReference type="Gramene" id="ONK57268">
    <property type="protein sequence ID" value="ONK57268"/>
    <property type="gene ID" value="A4U43_C10F18330"/>
</dbReference>
<keyword evidence="1" id="KW-0863">Zinc-finger</keyword>
<dbReference type="Proteomes" id="UP000243459">
    <property type="component" value="Chromosome 10"/>
</dbReference>
<keyword evidence="1" id="KW-0479">Metal-binding</keyword>
<evidence type="ECO:0000313" key="5">
    <source>
        <dbReference type="Proteomes" id="UP000243459"/>
    </source>
</evidence>
<sequence>MLKPRPEPSRQAKFGQLPSLKPESQPGPEEPGSTGTRPVVERHCKGSDHPKRGCFKCGATDHIARHCRQGANNKQLGPEYILKNDQTQQCGDGRKRSLVKSRADEKSEDREYIDHNRSSRSNHRYSQKKKQSPRS</sequence>
<evidence type="ECO:0000313" key="4">
    <source>
        <dbReference type="EMBL" id="ONK57268.1"/>
    </source>
</evidence>